<evidence type="ECO:0000256" key="10">
    <source>
        <dbReference type="ARBA" id="ARBA00022989"/>
    </source>
</evidence>
<evidence type="ECO:0000256" key="2">
    <source>
        <dbReference type="ARBA" id="ARBA00004370"/>
    </source>
</evidence>
<evidence type="ECO:0000259" key="16">
    <source>
        <dbReference type="PROSITE" id="PS50109"/>
    </source>
</evidence>
<feature type="transmembrane region" description="Helical" evidence="15">
    <location>
        <begin position="15"/>
        <end position="34"/>
    </location>
</feature>
<dbReference type="InterPro" id="IPR036890">
    <property type="entry name" value="HATPase_C_sf"/>
</dbReference>
<dbReference type="SUPFAM" id="SSF55874">
    <property type="entry name" value="ATPase domain of HSP90 chaperone/DNA topoisomerase II/histidine kinase"/>
    <property type="match status" value="1"/>
</dbReference>
<evidence type="ECO:0000256" key="9">
    <source>
        <dbReference type="ARBA" id="ARBA00022840"/>
    </source>
</evidence>
<dbReference type="Gene3D" id="3.30.565.10">
    <property type="entry name" value="Histidine kinase-like ATPase, C-terminal domain"/>
    <property type="match status" value="1"/>
</dbReference>
<evidence type="ECO:0000256" key="1">
    <source>
        <dbReference type="ARBA" id="ARBA00000085"/>
    </source>
</evidence>
<organism evidence="19 20">
    <name type="scientific">Marinobacter profundi</name>
    <dbReference type="NCBI Taxonomy" id="2666256"/>
    <lineage>
        <taxon>Bacteria</taxon>
        <taxon>Pseudomonadati</taxon>
        <taxon>Pseudomonadota</taxon>
        <taxon>Gammaproteobacteria</taxon>
        <taxon>Pseudomonadales</taxon>
        <taxon>Marinobacteraceae</taxon>
        <taxon>Marinobacter</taxon>
    </lineage>
</organism>
<protein>
    <recommendedName>
        <fullName evidence="3">histidine kinase</fullName>
        <ecNumber evidence="3">2.7.13.3</ecNumber>
    </recommendedName>
</protein>
<evidence type="ECO:0000256" key="12">
    <source>
        <dbReference type="ARBA" id="ARBA00023136"/>
    </source>
</evidence>
<dbReference type="AlphaFoldDB" id="A0A2G1UQZ1"/>
<keyword evidence="9" id="KW-0067">ATP-binding</keyword>
<dbReference type="InterPro" id="IPR011006">
    <property type="entry name" value="CheY-like_superfamily"/>
</dbReference>
<accession>A0A2G1UQZ1</accession>
<dbReference type="SUPFAM" id="SSF47384">
    <property type="entry name" value="Homodimeric domain of signal transducing histidine kinase"/>
    <property type="match status" value="1"/>
</dbReference>
<feature type="modified residue" description="4-aspartylphosphate" evidence="13">
    <location>
        <position position="578"/>
    </location>
</feature>
<dbReference type="CDD" id="cd00082">
    <property type="entry name" value="HisKA"/>
    <property type="match status" value="1"/>
</dbReference>
<dbReference type="Pfam" id="PF02518">
    <property type="entry name" value="HATPase_c"/>
    <property type="match status" value="1"/>
</dbReference>
<keyword evidence="8 19" id="KW-0418">Kinase</keyword>
<dbReference type="RefSeq" id="WP_099613124.1">
    <property type="nucleotide sequence ID" value="NZ_KZ319367.1"/>
</dbReference>
<dbReference type="PANTHER" id="PTHR45339">
    <property type="entry name" value="HYBRID SIGNAL TRANSDUCTION HISTIDINE KINASE J"/>
    <property type="match status" value="1"/>
</dbReference>
<reference evidence="19 20" key="1">
    <citation type="submission" date="2017-09" db="EMBL/GenBank/DDBJ databases">
        <title>The draft genome sequences of Marinobacter sp. PWS21.</title>
        <authorList>
            <person name="Cao J."/>
        </authorList>
    </citation>
    <scope>NUCLEOTIDE SEQUENCE [LARGE SCALE GENOMIC DNA]</scope>
    <source>
        <strain evidence="19 20">PWS21</strain>
    </source>
</reference>
<keyword evidence="14" id="KW-0175">Coiled coil</keyword>
<evidence type="ECO:0000259" key="18">
    <source>
        <dbReference type="PROSITE" id="PS50885"/>
    </source>
</evidence>
<name>A0A2G1UQZ1_9GAMM</name>
<evidence type="ECO:0000256" key="14">
    <source>
        <dbReference type="SAM" id="Coils"/>
    </source>
</evidence>
<dbReference type="InterPro" id="IPR003660">
    <property type="entry name" value="HAMP_dom"/>
</dbReference>
<dbReference type="Pfam" id="PF00512">
    <property type="entry name" value="HisKA"/>
    <property type="match status" value="1"/>
</dbReference>
<evidence type="ECO:0000256" key="13">
    <source>
        <dbReference type="PROSITE-ProRule" id="PRU00169"/>
    </source>
</evidence>
<dbReference type="GO" id="GO:0016020">
    <property type="term" value="C:membrane"/>
    <property type="evidence" value="ECO:0007669"/>
    <property type="project" value="UniProtKB-SubCell"/>
</dbReference>
<dbReference type="PROSITE" id="PS50109">
    <property type="entry name" value="HIS_KIN"/>
    <property type="match status" value="1"/>
</dbReference>
<dbReference type="InterPro" id="IPR003594">
    <property type="entry name" value="HATPase_dom"/>
</dbReference>
<evidence type="ECO:0000259" key="17">
    <source>
        <dbReference type="PROSITE" id="PS50110"/>
    </source>
</evidence>
<feature type="transmembrane region" description="Helical" evidence="15">
    <location>
        <begin position="173"/>
        <end position="192"/>
    </location>
</feature>
<comment type="caution">
    <text evidence="19">The sequence shown here is derived from an EMBL/GenBank/DDBJ whole genome shotgun (WGS) entry which is preliminary data.</text>
</comment>
<dbReference type="InterPro" id="IPR001789">
    <property type="entry name" value="Sig_transdc_resp-reg_receiver"/>
</dbReference>
<evidence type="ECO:0000256" key="6">
    <source>
        <dbReference type="ARBA" id="ARBA00022692"/>
    </source>
</evidence>
<dbReference type="PROSITE" id="PS50885">
    <property type="entry name" value="HAMP"/>
    <property type="match status" value="1"/>
</dbReference>
<feature type="domain" description="Histidine kinase" evidence="16">
    <location>
        <begin position="280"/>
        <end position="503"/>
    </location>
</feature>
<keyword evidence="12 15" id="KW-0472">Membrane</keyword>
<dbReference type="PROSITE" id="PS50110">
    <property type="entry name" value="RESPONSE_REGULATORY"/>
    <property type="match status" value="1"/>
</dbReference>
<evidence type="ECO:0000256" key="7">
    <source>
        <dbReference type="ARBA" id="ARBA00022741"/>
    </source>
</evidence>
<dbReference type="InterPro" id="IPR004358">
    <property type="entry name" value="Sig_transdc_His_kin-like_C"/>
</dbReference>
<dbReference type="PANTHER" id="PTHR45339:SF5">
    <property type="entry name" value="HISTIDINE KINASE"/>
    <property type="match status" value="1"/>
</dbReference>
<dbReference type="Pfam" id="PF00072">
    <property type="entry name" value="Response_reg"/>
    <property type="match status" value="1"/>
</dbReference>
<dbReference type="Gene3D" id="1.10.287.130">
    <property type="match status" value="1"/>
</dbReference>
<dbReference type="CDD" id="cd16922">
    <property type="entry name" value="HATPase_EvgS-ArcB-TorS-like"/>
    <property type="match status" value="1"/>
</dbReference>
<dbReference type="FunFam" id="1.10.287.130:FF:000004">
    <property type="entry name" value="Ethylene receptor 1"/>
    <property type="match status" value="1"/>
</dbReference>
<evidence type="ECO:0000256" key="3">
    <source>
        <dbReference type="ARBA" id="ARBA00012438"/>
    </source>
</evidence>
<dbReference type="SUPFAM" id="SSF52172">
    <property type="entry name" value="CheY-like"/>
    <property type="match status" value="1"/>
</dbReference>
<evidence type="ECO:0000313" key="19">
    <source>
        <dbReference type="EMBL" id="PHQ16873.1"/>
    </source>
</evidence>
<dbReference type="GO" id="GO:0000155">
    <property type="term" value="F:phosphorelay sensor kinase activity"/>
    <property type="evidence" value="ECO:0007669"/>
    <property type="project" value="InterPro"/>
</dbReference>
<dbReference type="InterPro" id="IPR005467">
    <property type="entry name" value="His_kinase_dom"/>
</dbReference>
<evidence type="ECO:0000256" key="5">
    <source>
        <dbReference type="ARBA" id="ARBA00022679"/>
    </source>
</evidence>
<keyword evidence="7" id="KW-0547">Nucleotide-binding</keyword>
<dbReference type="Proteomes" id="UP000231409">
    <property type="component" value="Unassembled WGS sequence"/>
</dbReference>
<dbReference type="Gene3D" id="3.40.50.2300">
    <property type="match status" value="1"/>
</dbReference>
<feature type="domain" description="HAMP" evidence="18">
    <location>
        <begin position="197"/>
        <end position="251"/>
    </location>
</feature>
<comment type="subcellular location">
    <subcellularLocation>
        <location evidence="2">Membrane</location>
    </subcellularLocation>
</comment>
<evidence type="ECO:0000256" key="8">
    <source>
        <dbReference type="ARBA" id="ARBA00022777"/>
    </source>
</evidence>
<comment type="catalytic activity">
    <reaction evidence="1">
        <text>ATP + protein L-histidine = ADP + protein N-phospho-L-histidine.</text>
        <dbReference type="EC" id="2.7.13.3"/>
    </reaction>
</comment>
<keyword evidence="6 15" id="KW-0812">Transmembrane</keyword>
<keyword evidence="4 13" id="KW-0597">Phosphoprotein</keyword>
<feature type="coiled-coil region" evidence="14">
    <location>
        <begin position="225"/>
        <end position="259"/>
    </location>
</feature>
<dbReference type="EMBL" id="NTFH01000003">
    <property type="protein sequence ID" value="PHQ16873.1"/>
    <property type="molecule type" value="Genomic_DNA"/>
</dbReference>
<dbReference type="EC" id="2.7.13.3" evidence="3"/>
<dbReference type="SMART" id="SM00388">
    <property type="entry name" value="HisKA"/>
    <property type="match status" value="1"/>
</dbReference>
<dbReference type="GO" id="GO:0005524">
    <property type="term" value="F:ATP binding"/>
    <property type="evidence" value="ECO:0007669"/>
    <property type="project" value="UniProtKB-KW"/>
</dbReference>
<keyword evidence="5" id="KW-0808">Transferase</keyword>
<keyword evidence="11" id="KW-0902">Two-component regulatory system</keyword>
<dbReference type="InterPro" id="IPR036097">
    <property type="entry name" value="HisK_dim/P_sf"/>
</dbReference>
<evidence type="ECO:0000313" key="20">
    <source>
        <dbReference type="Proteomes" id="UP000231409"/>
    </source>
</evidence>
<keyword evidence="10 15" id="KW-1133">Transmembrane helix</keyword>
<evidence type="ECO:0000256" key="11">
    <source>
        <dbReference type="ARBA" id="ARBA00023012"/>
    </source>
</evidence>
<proteinExistence type="predicted"/>
<dbReference type="Gene3D" id="6.10.340.10">
    <property type="match status" value="1"/>
</dbReference>
<sequence>MSRSAGTLPTLTRRLLWLGAAPAVVMFLTLLVFFTSARIDDAQTDLLNSSQSLADNLAPAVEYAVVSGNTRVLQQILDRSLQRSHASWIRVLDVMGRQVGLVSRDTLMPDDLPATEDVEVFESDILQQPLEMSGVDDSSWFEPDYALGSGALRMGTVQVGLDLGLLDAQRREIIWTSVGVGLVLLFLTLLVVNRVLHGIVAPIEQLSERVKKLKARHYETVPPSQQQTSREVHELEENLNALAEHLAELQASREQTLAASEQSRERAEAANLAKSEFLAVMSHELRTPLNGVLGMIELVGEEPLSERQQDYLLTARQSTEDLLTVINDILDFSRLDRGKLELDRQSFDLRQLIENCTATFRHQAAQQGLVLTLDWLGDWPAHPAVCGDGPRLRQVLAGLLDNAIKFTDEGSVSVVAEWLPLEGSAMKLACAVVDSGAGIPSDRMAEIFNSFEQLDHSHSRRHGGTGMGLSLVQRLVELMGGHIQVETDLGRGSSFRFEVPFELKCDSCNERPPAPAPLSSADYPPGRALIVEDNPVNQRVTSALLARLGFETDTATNGEEAIERVRSCHSGYSVILMDCQMPVMDGYQATREIREWERSMGQGHTPIIALTADALPGTEQTCRETGMSDYLSKPVKKENLQTVLGRWVRV</sequence>
<feature type="domain" description="Response regulatory" evidence="17">
    <location>
        <begin position="527"/>
        <end position="648"/>
    </location>
</feature>
<dbReference type="InterPro" id="IPR003661">
    <property type="entry name" value="HisK_dim/P_dom"/>
</dbReference>
<dbReference type="PRINTS" id="PR00344">
    <property type="entry name" value="BCTRLSENSOR"/>
</dbReference>
<evidence type="ECO:0000256" key="15">
    <source>
        <dbReference type="SAM" id="Phobius"/>
    </source>
</evidence>
<dbReference type="FunFam" id="3.30.565.10:FF:000010">
    <property type="entry name" value="Sensor histidine kinase RcsC"/>
    <property type="match status" value="1"/>
</dbReference>
<evidence type="ECO:0000256" key="4">
    <source>
        <dbReference type="ARBA" id="ARBA00022553"/>
    </source>
</evidence>
<keyword evidence="20" id="KW-1185">Reference proteome</keyword>
<dbReference type="CDD" id="cd17546">
    <property type="entry name" value="REC_hyHK_CKI1_RcsC-like"/>
    <property type="match status" value="1"/>
</dbReference>
<gene>
    <name evidence="19" type="ORF">CLH61_02600</name>
</gene>
<dbReference type="SMART" id="SM00387">
    <property type="entry name" value="HATPase_c"/>
    <property type="match status" value="1"/>
</dbReference>
<dbReference type="SMART" id="SM00448">
    <property type="entry name" value="REC"/>
    <property type="match status" value="1"/>
</dbReference>